<dbReference type="GO" id="GO:0006508">
    <property type="term" value="P:proteolysis"/>
    <property type="evidence" value="ECO:0007669"/>
    <property type="project" value="UniProtKB-KW"/>
</dbReference>
<keyword evidence="1" id="KW-0472">Membrane</keyword>
<dbReference type="AlphaFoldDB" id="A0A550I832"/>
<dbReference type="PANTHER" id="PTHR39430">
    <property type="entry name" value="MEMBRANE-ASSOCIATED PROTEASE-RELATED"/>
    <property type="match status" value="1"/>
</dbReference>
<dbReference type="GO" id="GO:0004175">
    <property type="term" value="F:endopeptidase activity"/>
    <property type="evidence" value="ECO:0007669"/>
    <property type="project" value="UniProtKB-ARBA"/>
</dbReference>
<dbReference type="InterPro" id="IPR003675">
    <property type="entry name" value="Rce1/LyrA-like_dom"/>
</dbReference>
<dbReference type="EMBL" id="VHSF01000001">
    <property type="protein sequence ID" value="TRO67111.1"/>
    <property type="molecule type" value="Genomic_DNA"/>
</dbReference>
<keyword evidence="4" id="KW-1185">Reference proteome</keyword>
<keyword evidence="3" id="KW-0482">Metalloprotease</keyword>
<evidence type="ECO:0000313" key="4">
    <source>
        <dbReference type="Proteomes" id="UP000315131"/>
    </source>
</evidence>
<feature type="transmembrane region" description="Helical" evidence="1">
    <location>
        <begin position="134"/>
        <end position="152"/>
    </location>
</feature>
<name>A0A550I832_9FLAO</name>
<dbReference type="GO" id="GO:0008237">
    <property type="term" value="F:metallopeptidase activity"/>
    <property type="evidence" value="ECO:0007669"/>
    <property type="project" value="UniProtKB-KW"/>
</dbReference>
<dbReference type="RefSeq" id="WP_143409891.1">
    <property type="nucleotide sequence ID" value="NZ_VHSF01000001.1"/>
</dbReference>
<keyword evidence="1" id="KW-0812">Transmembrane</keyword>
<dbReference type="PANTHER" id="PTHR39430:SF1">
    <property type="entry name" value="PROTEASE"/>
    <property type="match status" value="1"/>
</dbReference>
<reference evidence="3 4" key="1">
    <citation type="submission" date="2019-06" db="EMBL/GenBank/DDBJ databases">
        <title>Gramella sabulilitoris sp. nov., isolated from a marine sand.</title>
        <authorList>
            <person name="Yoon J.-H."/>
        </authorList>
    </citation>
    <scope>NUCLEOTIDE SEQUENCE [LARGE SCALE GENOMIC DNA]</scope>
    <source>
        <strain evidence="3 4">HSMS-1</strain>
    </source>
</reference>
<dbReference type="OrthoDB" id="193898at2"/>
<feature type="domain" description="CAAX prenyl protease 2/Lysostaphin resistance protein A-like" evidence="2">
    <location>
        <begin position="77"/>
        <end position="171"/>
    </location>
</feature>
<evidence type="ECO:0000256" key="1">
    <source>
        <dbReference type="SAM" id="Phobius"/>
    </source>
</evidence>
<accession>A0A550I832</accession>
<gene>
    <name evidence="3" type="ORF">FGM01_04290</name>
</gene>
<evidence type="ECO:0000259" key="2">
    <source>
        <dbReference type="Pfam" id="PF02517"/>
    </source>
</evidence>
<sequence>MVFLLAAIIASIFLLKLFNLKISSLGLDPNPIRFQDLLWGFTAAAVSGIMYFLLLVVTFNYKLHINLDYTFTGFLDAAWWTLRSVLIEEFLFRGGLFIIAIKVLGKHKACILSSVIFGIYHWFSYEIFGEPVQMLFTFILTGIGGLMFAYAFAETKSMYLPIALHFGWNLVSIAVFSEGPLGDQLLTTTGGEPMGYLYFVFFVYQVLVLPAFVLFYLKRRKNKESLTLLIPE</sequence>
<organism evidence="3 4">
    <name type="scientific">Christiangramia sabulilitoris</name>
    <dbReference type="NCBI Taxonomy" id="2583991"/>
    <lineage>
        <taxon>Bacteria</taxon>
        <taxon>Pseudomonadati</taxon>
        <taxon>Bacteroidota</taxon>
        <taxon>Flavobacteriia</taxon>
        <taxon>Flavobacteriales</taxon>
        <taxon>Flavobacteriaceae</taxon>
        <taxon>Christiangramia</taxon>
    </lineage>
</organism>
<dbReference type="GO" id="GO:0080120">
    <property type="term" value="P:CAAX-box protein maturation"/>
    <property type="evidence" value="ECO:0007669"/>
    <property type="project" value="UniProtKB-ARBA"/>
</dbReference>
<dbReference type="Proteomes" id="UP000315131">
    <property type="component" value="Unassembled WGS sequence"/>
</dbReference>
<protein>
    <submittedName>
        <fullName evidence="3">CPBP family intramembrane metalloprotease</fullName>
    </submittedName>
</protein>
<keyword evidence="1" id="KW-1133">Transmembrane helix</keyword>
<keyword evidence="3" id="KW-0645">Protease</keyword>
<proteinExistence type="predicted"/>
<feature type="transmembrane region" description="Helical" evidence="1">
    <location>
        <begin position="38"/>
        <end position="61"/>
    </location>
</feature>
<comment type="caution">
    <text evidence="3">The sequence shown here is derived from an EMBL/GenBank/DDBJ whole genome shotgun (WGS) entry which is preliminary data.</text>
</comment>
<feature type="transmembrane region" description="Helical" evidence="1">
    <location>
        <begin position="159"/>
        <end position="176"/>
    </location>
</feature>
<feature type="transmembrane region" description="Helical" evidence="1">
    <location>
        <begin position="196"/>
        <end position="217"/>
    </location>
</feature>
<keyword evidence="3" id="KW-0378">Hydrolase</keyword>
<evidence type="ECO:0000313" key="3">
    <source>
        <dbReference type="EMBL" id="TRO67111.1"/>
    </source>
</evidence>
<dbReference type="Pfam" id="PF02517">
    <property type="entry name" value="Rce1-like"/>
    <property type="match status" value="1"/>
</dbReference>